<comment type="caution">
    <text evidence="1">The sequence shown here is derived from an EMBL/GenBank/DDBJ whole genome shotgun (WGS) entry which is preliminary data.</text>
</comment>
<evidence type="ECO:0000313" key="1">
    <source>
        <dbReference type="EMBL" id="GIM72250.1"/>
    </source>
</evidence>
<reference evidence="1" key="1">
    <citation type="submission" date="2021-03" db="EMBL/GenBank/DDBJ databases">
        <title>Whole genome shotgun sequence of Actinoplanes auranticolor NBRC 12245.</title>
        <authorList>
            <person name="Komaki H."/>
            <person name="Tamura T."/>
        </authorList>
    </citation>
    <scope>NUCLEOTIDE SEQUENCE</scope>
    <source>
        <strain evidence="1">NBRC 12245</strain>
    </source>
</reference>
<sequence>MTGWGAWPPEDAAGTYGPLLGVLLLAPSRQDPRPLLQIIDLLEAEGNALGLEIVADRISAEAHDEFLDTDASTVLVQLAVQLYGRASAIASPSNGQ</sequence>
<dbReference type="EMBL" id="BOQL01000040">
    <property type="protein sequence ID" value="GIM72250.1"/>
    <property type="molecule type" value="Genomic_DNA"/>
</dbReference>
<dbReference type="AlphaFoldDB" id="A0A919VQW6"/>
<proteinExistence type="predicted"/>
<name>A0A919VQW6_9ACTN</name>
<dbReference type="Proteomes" id="UP000681340">
    <property type="component" value="Unassembled WGS sequence"/>
</dbReference>
<keyword evidence="2" id="KW-1185">Reference proteome</keyword>
<organism evidence="1 2">
    <name type="scientific">Actinoplanes auranticolor</name>
    <dbReference type="NCBI Taxonomy" id="47988"/>
    <lineage>
        <taxon>Bacteria</taxon>
        <taxon>Bacillati</taxon>
        <taxon>Actinomycetota</taxon>
        <taxon>Actinomycetes</taxon>
        <taxon>Micromonosporales</taxon>
        <taxon>Micromonosporaceae</taxon>
        <taxon>Actinoplanes</taxon>
    </lineage>
</organism>
<evidence type="ECO:0000313" key="2">
    <source>
        <dbReference type="Proteomes" id="UP000681340"/>
    </source>
</evidence>
<dbReference type="RefSeq" id="WP_212990968.1">
    <property type="nucleotide sequence ID" value="NZ_BAABEA010000037.1"/>
</dbReference>
<gene>
    <name evidence="1" type="ORF">Aau02nite_50080</name>
</gene>
<accession>A0A919VQW6</accession>
<protein>
    <submittedName>
        <fullName evidence="1">Uncharacterized protein</fullName>
    </submittedName>
</protein>